<accession>A0A6C0CV60</accession>
<protein>
    <recommendedName>
        <fullName evidence="1">S1-like domain-containing protein</fullName>
    </recommendedName>
</protein>
<organism evidence="2">
    <name type="scientific">viral metagenome</name>
    <dbReference type="NCBI Taxonomy" id="1070528"/>
    <lineage>
        <taxon>unclassified sequences</taxon>
        <taxon>metagenomes</taxon>
        <taxon>organismal metagenomes</taxon>
    </lineage>
</organism>
<dbReference type="GO" id="GO:0003723">
    <property type="term" value="F:RNA binding"/>
    <property type="evidence" value="ECO:0007669"/>
    <property type="project" value="InterPro"/>
</dbReference>
<dbReference type="GO" id="GO:0003743">
    <property type="term" value="F:translation initiation factor activity"/>
    <property type="evidence" value="ECO:0007669"/>
    <property type="project" value="InterPro"/>
</dbReference>
<dbReference type="Gene3D" id="2.40.50.140">
    <property type="entry name" value="Nucleic acid-binding proteins"/>
    <property type="match status" value="1"/>
</dbReference>
<name>A0A6C0CV60_9ZZZZ</name>
<evidence type="ECO:0000313" key="2">
    <source>
        <dbReference type="EMBL" id="QHT08113.1"/>
    </source>
</evidence>
<dbReference type="EMBL" id="MN739490">
    <property type="protein sequence ID" value="QHT08113.1"/>
    <property type="molecule type" value="Genomic_DNA"/>
</dbReference>
<dbReference type="InterPro" id="IPR006196">
    <property type="entry name" value="RNA-binding_domain_S1_IF1"/>
</dbReference>
<proteinExistence type="predicted"/>
<dbReference type="PROSITE" id="PS50832">
    <property type="entry name" value="S1_IF1_TYPE"/>
    <property type="match status" value="1"/>
</dbReference>
<dbReference type="SUPFAM" id="SSF50249">
    <property type="entry name" value="Nucleic acid-binding proteins"/>
    <property type="match status" value="1"/>
</dbReference>
<dbReference type="Pfam" id="PF01176">
    <property type="entry name" value="eIF-1a"/>
    <property type="match status" value="1"/>
</dbReference>
<dbReference type="PANTHER" id="PTHR21668">
    <property type="entry name" value="EIF-1A"/>
    <property type="match status" value="1"/>
</dbReference>
<feature type="domain" description="S1-like" evidence="1">
    <location>
        <begin position="28"/>
        <end position="112"/>
    </location>
</feature>
<reference evidence="2" key="1">
    <citation type="journal article" date="2020" name="Nature">
        <title>Giant virus diversity and host interactions through global metagenomics.</title>
        <authorList>
            <person name="Schulz F."/>
            <person name="Roux S."/>
            <person name="Paez-Espino D."/>
            <person name="Jungbluth S."/>
            <person name="Walsh D.A."/>
            <person name="Denef V.J."/>
            <person name="McMahon K.D."/>
            <person name="Konstantinidis K.T."/>
            <person name="Eloe-Fadrosh E.A."/>
            <person name="Kyrpides N.C."/>
            <person name="Woyke T."/>
        </authorList>
    </citation>
    <scope>NUCLEOTIDE SEQUENCE</scope>
    <source>
        <strain evidence="2">GVMAG-M-3300022752-39</strain>
    </source>
</reference>
<sequence>MVKNVKGGSGHKGQARKFVVPSSSKQVVKTRVALEDGELYAQVTKMLGNGMCHVLCQDNKTRLCFIRGKFRGRGKRDNMISNGRWILIGLRDYESEKAGGKLDNCDLLDVYSDQDKERLKSQVQTVNWGQFILNDRVNTNTNDGDTIDDGFDFTDEKEDEYKKIMEMDLNAKKINLKIEKEKDEDDEDIAFVNHDDEINIDDI</sequence>
<dbReference type="InterPro" id="IPR012340">
    <property type="entry name" value="NA-bd_OB-fold"/>
</dbReference>
<dbReference type="InterPro" id="IPR001253">
    <property type="entry name" value="TIF_eIF-1A"/>
</dbReference>
<dbReference type="AlphaFoldDB" id="A0A6C0CV60"/>
<evidence type="ECO:0000259" key="1">
    <source>
        <dbReference type="PROSITE" id="PS50832"/>
    </source>
</evidence>
<dbReference type="SMART" id="SM00652">
    <property type="entry name" value="eIF1a"/>
    <property type="match status" value="1"/>
</dbReference>